<feature type="coiled-coil region" evidence="7">
    <location>
        <begin position="29"/>
        <end position="56"/>
    </location>
</feature>
<evidence type="ECO:0000256" key="6">
    <source>
        <dbReference type="PROSITE-ProRule" id="PRU00221"/>
    </source>
</evidence>
<reference evidence="10" key="1">
    <citation type="journal article" date="2016" name="Proc. Natl. Acad. Sci. U.S.A.">
        <title>Lipid metabolic changes in an early divergent fungus govern the establishment of a mutualistic symbiosis with endobacteria.</title>
        <authorList>
            <person name="Lastovetsky O.A."/>
            <person name="Gaspar M.L."/>
            <person name="Mondo S.J."/>
            <person name="LaButti K.M."/>
            <person name="Sandor L."/>
            <person name="Grigoriev I.V."/>
            <person name="Henry S.A."/>
            <person name="Pawlowska T.E."/>
        </authorList>
    </citation>
    <scope>NUCLEOTIDE SEQUENCE [LARGE SCALE GENOMIC DNA]</scope>
    <source>
        <strain evidence="10">ATCC 52814</strain>
    </source>
</reference>
<dbReference type="Pfam" id="PF08232">
    <property type="entry name" value="Striatin"/>
    <property type="match status" value="1"/>
</dbReference>
<dbReference type="PANTHER" id="PTHR15653">
    <property type="entry name" value="STRIATIN"/>
    <property type="match status" value="1"/>
</dbReference>
<dbReference type="EMBL" id="KV921896">
    <property type="protein sequence ID" value="ORE07950.1"/>
    <property type="molecule type" value="Genomic_DNA"/>
</dbReference>
<feature type="repeat" description="WD" evidence="6">
    <location>
        <begin position="293"/>
        <end position="327"/>
    </location>
</feature>
<feature type="compositionally biased region" description="Basic and acidic residues" evidence="8">
    <location>
        <begin position="105"/>
        <end position="115"/>
    </location>
</feature>
<dbReference type="GO" id="GO:0005516">
    <property type="term" value="F:calmodulin binding"/>
    <property type="evidence" value="ECO:0007669"/>
    <property type="project" value="UniProtKB-KW"/>
</dbReference>
<dbReference type="CDD" id="cd00200">
    <property type="entry name" value="WD40"/>
    <property type="match status" value="1"/>
</dbReference>
<comment type="similarity">
    <text evidence="1">Belongs to the WD repeat striatin family.</text>
</comment>
<dbReference type="Proteomes" id="UP000242414">
    <property type="component" value="Unassembled WGS sequence"/>
</dbReference>
<sequence length="633" mass="70667">MSEQAALEYTLPGVLHFLQAEWRRFERERNEWTIERAELKARIALLEGERKGIENSRLILMKRVKMLEYALRQERKRYSDKEEDTDTRAATAPMIRNTPASSLEESSKDDNDTNIKLREKSKQLLKSCLEEINYLTTIPTKLPLTNALASTIDQTKFVRTDSPLPKGQSNQRTQKARRQAVQQSSVSSSPKEVPSPPKEELEELEVPANVDEVAMMNNMSKSPDNNKEISAEIQEKFNVSEDKVMKMMKNASKGTSSSKDSLLGGDLDSYQLREAMDDHPQNQQKIWKTRVTIKGHLDSVRAVCFHPKEMIAASGSDDGTVKIWNLKKVTGKDGNAGKKGSFEEADPSITFRGHTNIVTSLAISSLQNRVFSASLDSTIRVWKLPSEEWGPFSPVDPSLSLATYVGHTDAIWDLKLSPHGDLLASASADRTVKIWDTQSSGSLLKSTWTIDGILSSGETQRDKVTPTSLDFCQHDIGKLAISFANAKINVYDIEKGQVAVSLKKSDETYDNTRATQVNRIVTHATMPLLISGHEDRHIKVFDTRTGECINTLSGHLDAVTSLDIDPANDILVSGGHDSAIRIWNLDNFTNVQEFSAHRRKGNEGVLGVNFHRSYPWMISGGADGIIKVYHYGH</sequence>
<evidence type="ECO:0000313" key="10">
    <source>
        <dbReference type="EMBL" id="ORE07950.1"/>
    </source>
</evidence>
<keyword evidence="4" id="KW-0112">Calmodulin-binding</keyword>
<evidence type="ECO:0000256" key="7">
    <source>
        <dbReference type="SAM" id="Coils"/>
    </source>
</evidence>
<dbReference type="InterPro" id="IPR020472">
    <property type="entry name" value="WD40_PAC1"/>
</dbReference>
<evidence type="ECO:0000256" key="4">
    <source>
        <dbReference type="ARBA" id="ARBA00022860"/>
    </source>
</evidence>
<organism evidence="10">
    <name type="scientific">Rhizopus microsporus var. microsporus</name>
    <dbReference type="NCBI Taxonomy" id="86635"/>
    <lineage>
        <taxon>Eukaryota</taxon>
        <taxon>Fungi</taxon>
        <taxon>Fungi incertae sedis</taxon>
        <taxon>Mucoromycota</taxon>
        <taxon>Mucoromycotina</taxon>
        <taxon>Mucoromycetes</taxon>
        <taxon>Mucorales</taxon>
        <taxon>Mucorineae</taxon>
        <taxon>Rhizopodaceae</taxon>
        <taxon>Rhizopus</taxon>
    </lineage>
</organism>
<accession>A0A1X0R7D1</accession>
<keyword evidence="2 6" id="KW-0853">WD repeat</keyword>
<evidence type="ECO:0000256" key="8">
    <source>
        <dbReference type="SAM" id="MobiDB-lite"/>
    </source>
</evidence>
<proteinExistence type="inferred from homology"/>
<dbReference type="SUPFAM" id="SSF50978">
    <property type="entry name" value="WD40 repeat-like"/>
    <property type="match status" value="1"/>
</dbReference>
<evidence type="ECO:0000256" key="1">
    <source>
        <dbReference type="ARBA" id="ARBA00009616"/>
    </source>
</evidence>
<dbReference type="InterPro" id="IPR015943">
    <property type="entry name" value="WD40/YVTN_repeat-like_dom_sf"/>
</dbReference>
<evidence type="ECO:0000259" key="9">
    <source>
        <dbReference type="Pfam" id="PF08232"/>
    </source>
</evidence>
<feature type="region of interest" description="Disordered" evidence="8">
    <location>
        <begin position="76"/>
        <end position="115"/>
    </location>
</feature>
<dbReference type="InterPro" id="IPR013258">
    <property type="entry name" value="Striatin_N"/>
</dbReference>
<dbReference type="InterPro" id="IPR051488">
    <property type="entry name" value="WD_repeat_striatin"/>
</dbReference>
<dbReference type="PANTHER" id="PTHR15653:SF0">
    <property type="entry name" value="CONNECTOR OF KINASE TO AP-1, ISOFORM E"/>
    <property type="match status" value="1"/>
</dbReference>
<keyword evidence="5 7" id="KW-0175">Coiled coil</keyword>
<dbReference type="InterPro" id="IPR036322">
    <property type="entry name" value="WD40_repeat_dom_sf"/>
</dbReference>
<dbReference type="PRINTS" id="PR00320">
    <property type="entry name" value="GPROTEINBRPT"/>
</dbReference>
<keyword evidence="3" id="KW-0677">Repeat</keyword>
<dbReference type="OrthoDB" id="727118at2759"/>
<dbReference type="VEuPathDB" id="FungiDB:BCV72DRAFT_304200"/>
<dbReference type="InterPro" id="IPR001680">
    <property type="entry name" value="WD40_rpt"/>
</dbReference>
<evidence type="ECO:0000256" key="3">
    <source>
        <dbReference type="ARBA" id="ARBA00022737"/>
    </source>
</evidence>
<dbReference type="SMART" id="SM00320">
    <property type="entry name" value="WD40"/>
    <property type="match status" value="6"/>
</dbReference>
<evidence type="ECO:0000256" key="2">
    <source>
        <dbReference type="ARBA" id="ARBA00022574"/>
    </source>
</evidence>
<dbReference type="PROSITE" id="PS50294">
    <property type="entry name" value="WD_REPEATS_REGION"/>
    <property type="match status" value="4"/>
</dbReference>
<dbReference type="Pfam" id="PF00400">
    <property type="entry name" value="WD40"/>
    <property type="match status" value="5"/>
</dbReference>
<dbReference type="Gene3D" id="2.130.10.10">
    <property type="entry name" value="YVTN repeat-like/Quinoprotein amine dehydrogenase"/>
    <property type="match status" value="3"/>
</dbReference>
<dbReference type="Gene3D" id="1.20.5.300">
    <property type="match status" value="1"/>
</dbReference>
<dbReference type="AlphaFoldDB" id="A0A1X0R7D1"/>
<feature type="repeat" description="WD" evidence="6">
    <location>
        <begin position="404"/>
        <end position="445"/>
    </location>
</feature>
<dbReference type="PROSITE" id="PS00678">
    <property type="entry name" value="WD_REPEATS_1"/>
    <property type="match status" value="3"/>
</dbReference>
<feature type="domain" description="Striatin N-terminal" evidence="9">
    <location>
        <begin position="10"/>
        <end position="139"/>
    </location>
</feature>
<dbReference type="PROSITE" id="PS50082">
    <property type="entry name" value="WD_REPEATS_2"/>
    <property type="match status" value="4"/>
</dbReference>
<gene>
    <name evidence="10" type="ORF">BCV72DRAFT_304200</name>
</gene>
<evidence type="ECO:0000256" key="5">
    <source>
        <dbReference type="ARBA" id="ARBA00023054"/>
    </source>
</evidence>
<feature type="repeat" description="WD" evidence="6">
    <location>
        <begin position="351"/>
        <end position="384"/>
    </location>
</feature>
<name>A0A1X0R7D1_RHIZD</name>
<feature type="repeat" description="WD" evidence="6">
    <location>
        <begin position="552"/>
        <end position="593"/>
    </location>
</feature>
<feature type="region of interest" description="Disordered" evidence="8">
    <location>
        <begin position="159"/>
        <end position="204"/>
    </location>
</feature>
<protein>
    <submittedName>
        <fullName evidence="10">WD40 repeat-like protein</fullName>
    </submittedName>
</protein>
<dbReference type="InterPro" id="IPR019775">
    <property type="entry name" value="WD40_repeat_CS"/>
</dbReference>